<evidence type="ECO:0000313" key="1">
    <source>
        <dbReference type="EMBL" id="MCQ4334206.1"/>
    </source>
</evidence>
<organism evidence="1 2">
    <name type="scientific">Natronomonas aquatica</name>
    <dbReference type="NCBI Taxonomy" id="2841590"/>
    <lineage>
        <taxon>Archaea</taxon>
        <taxon>Methanobacteriati</taxon>
        <taxon>Methanobacteriota</taxon>
        <taxon>Stenosarchaea group</taxon>
        <taxon>Halobacteria</taxon>
        <taxon>Halobacteriales</taxon>
        <taxon>Natronomonadaceae</taxon>
        <taxon>Natronomonas</taxon>
    </lineage>
</organism>
<accession>A0A9R1CV81</accession>
<name>A0A9R1CV81_9EURY</name>
<protein>
    <submittedName>
        <fullName evidence="1">Uncharacterized protein</fullName>
    </submittedName>
</protein>
<evidence type="ECO:0000313" key="2">
    <source>
        <dbReference type="Proteomes" id="UP001139494"/>
    </source>
</evidence>
<dbReference type="RefSeq" id="WP_256030245.1">
    <property type="nucleotide sequence ID" value="NZ_JAHLKM010000018.1"/>
</dbReference>
<dbReference type="Proteomes" id="UP001139494">
    <property type="component" value="Unassembled WGS sequence"/>
</dbReference>
<gene>
    <name evidence="1" type="ORF">KM295_12105</name>
</gene>
<proteinExistence type="predicted"/>
<dbReference type="EMBL" id="JAHLKM010000018">
    <property type="protein sequence ID" value="MCQ4334206.1"/>
    <property type="molecule type" value="Genomic_DNA"/>
</dbReference>
<keyword evidence="2" id="KW-1185">Reference proteome</keyword>
<reference evidence="1" key="1">
    <citation type="journal article" date="2023" name="Front. Microbiol.">
        <title>Genomic-based phylogenetic and metabolic analyses of the genus Natronomonas, and description of Natronomonas aquatica sp. nov.</title>
        <authorList>
            <person name="Garcia-Roldan A."/>
            <person name="Duran-Viseras A."/>
            <person name="de la Haba R.R."/>
            <person name="Corral P."/>
            <person name="Sanchez-Porro C."/>
            <person name="Ventosa A."/>
        </authorList>
    </citation>
    <scope>NUCLEOTIDE SEQUENCE</scope>
    <source>
        <strain evidence="1">F2-12</strain>
    </source>
</reference>
<dbReference type="AlphaFoldDB" id="A0A9R1CV81"/>
<comment type="caution">
    <text evidence="1">The sequence shown here is derived from an EMBL/GenBank/DDBJ whole genome shotgun (WGS) entry which is preliminary data.</text>
</comment>
<sequence>MSDDTYPFDVGMVALAHAGTPVSETALSHVTDAIAGTTDAVVPYPALFGSYVFLTNCYGFSNADASRLIENFADEKLESTKNYPLRL</sequence>